<feature type="region of interest" description="Disordered" evidence="3">
    <location>
        <begin position="1088"/>
        <end position="1118"/>
    </location>
</feature>
<evidence type="ECO:0000256" key="3">
    <source>
        <dbReference type="SAM" id="MobiDB-lite"/>
    </source>
</evidence>
<protein>
    <recommendedName>
        <fullName evidence="4">Actin interacting protein 3 C-terminal domain-containing protein</fullName>
    </recommendedName>
</protein>
<feature type="compositionally biased region" description="Low complexity" evidence="3">
    <location>
        <begin position="130"/>
        <end position="163"/>
    </location>
</feature>
<evidence type="ECO:0000259" key="4">
    <source>
        <dbReference type="SMART" id="SM00806"/>
    </source>
</evidence>
<feature type="compositionally biased region" description="Low complexity" evidence="3">
    <location>
        <begin position="505"/>
        <end position="524"/>
    </location>
</feature>
<dbReference type="SMART" id="SM00806">
    <property type="entry name" value="AIP3"/>
    <property type="match status" value="1"/>
</dbReference>
<dbReference type="Pfam" id="PF03915">
    <property type="entry name" value="AIP3"/>
    <property type="match status" value="1"/>
</dbReference>
<feature type="region of interest" description="Disordered" evidence="3">
    <location>
        <begin position="486"/>
        <end position="577"/>
    </location>
</feature>
<feature type="compositionally biased region" description="Low complexity" evidence="3">
    <location>
        <begin position="1094"/>
        <end position="1104"/>
    </location>
</feature>
<feature type="region of interest" description="Disordered" evidence="3">
    <location>
        <begin position="279"/>
        <end position="325"/>
    </location>
</feature>
<feature type="compositionally biased region" description="Low complexity" evidence="3">
    <location>
        <begin position="284"/>
        <end position="293"/>
    </location>
</feature>
<feature type="compositionally biased region" description="Low complexity" evidence="3">
    <location>
        <begin position="1368"/>
        <end position="1382"/>
    </location>
</feature>
<proteinExistence type="predicted"/>
<dbReference type="PANTHER" id="PTHR22741">
    <property type="entry name" value="P140CAP/SNIP-RELATED"/>
    <property type="match status" value="1"/>
</dbReference>
<evidence type="ECO:0000313" key="5">
    <source>
        <dbReference type="EMBL" id="CAF1258247.1"/>
    </source>
</evidence>
<feature type="region of interest" description="Disordered" evidence="3">
    <location>
        <begin position="1579"/>
        <end position="1598"/>
    </location>
</feature>
<feature type="domain" description="Actin interacting protein 3 C-terminal" evidence="4">
    <location>
        <begin position="355"/>
        <end position="892"/>
    </location>
</feature>
<feature type="compositionally biased region" description="Polar residues" evidence="3">
    <location>
        <begin position="299"/>
        <end position="311"/>
    </location>
</feature>
<dbReference type="EMBL" id="CAJNON010000429">
    <property type="protein sequence ID" value="CAF1258247.1"/>
    <property type="molecule type" value="Genomic_DNA"/>
</dbReference>
<feature type="compositionally biased region" description="Polar residues" evidence="3">
    <location>
        <begin position="533"/>
        <end position="551"/>
    </location>
</feature>
<feature type="region of interest" description="Disordered" evidence="3">
    <location>
        <begin position="1417"/>
        <end position="1436"/>
    </location>
</feature>
<sequence length="1598" mass="179722">MFSALTDRFSIARSLDNLVPSRRLTCTSTVTDSPINSSNITNRKTKSNGNDLCQQAKSCQNMKCIVSSKQTLIPVTTKRTTPDYSDMERNNIYAETPPKTKPPPTSSVSPPTLVNGTNHYMPILQQKRPTNNATRNMNMTSNSSMSSFSTVTSSSQSTTPSNSFRNDATSIMTRSADASSSCGLIMQTKNGTNNIKSKSTYDIDSSIIDRSRQQVKENLNNNNNNNSKCLNTITNGNFVPLQSVKEDECLEVNNDREKNCSKNGDEQQRMLIDILKQKYPRQHVSSSSSSAVSTPMMPRTNSPHQRSSSTDPTDEELTTNVTNGFIRGQRNRSSLPFIIKPATNMAKTNSLGLCFLICGGETKKVLLPSYISCIDTLKALFVRAFPQHLTMKHMDTDDVRIYIREPDKDIFYQLEDMSDVKDRAVLKVVHLINTSTTNNNNHNTKPQVSFKEPESDEVSVYVPFTSRPTLASEITYQRLSRLGRVPSTTSVVPTSRNGSMDDKSISSVSANSQMSSSSSSSRSLSEPRRRINNNETTAITHNNPTYANPSTLAPKGILSSPRSGSTTPTTSRFHDDDAQNKMMWMEKQLESLTELVKELTRERALNEHQLLTRTGIYKDINYKSLRQQLYELKLKTHTLRNDLVSVRRMQQSLQVNFKTDLQDANKKIENQIYRLHQMEIRSVQCRTIENELDLYVINSTKIDRDLEDLEASVEELQNDVKSKHCYVTMNDVESFALVLSTISRSLVDLKASFPVLREKICSLGPQSTLNDDQKFLHEEPERLDYTIKKCKRLTTMLYQLKRLAVSQEQKIVSTKTQRRFSLGSNGKSVDRKRLLEQIESITQNSDGRIKAIEKAEKLRDRRLNYANQLDTLKQMKYTAEQKAEKLRDRRLNYANQLDTLKQMKYTAEQTNGHDLGQCFDTRSLSNSILLSSSTRTSICSTQSTTDSTPLSNNCPSPSLSFIVRHALISPTNPTSMTNDIKMRSHSLIKPPSKVTFSQQLITNGKSSISSRDHSTDSCLSTNGISINKKGKPTPPPRVQSTSSSAVSSAASCSSSSSSSTSSNGSANSRSTNGYCGIIPLVISPDRRHSGRCNSFSSSSTDTDSVISNPRGTISHKSPTVLNTKPILLSNGFHHKTAITPATNPTTLMRASVTDFSKKDFNPVLAKQPRTSVSIPRYELLSTLQARNSIIPLPIPSPERIQQNKTQNDSVTHNFSNEQSTVIPTPRQSKPTLPSQLITSSFPVYNQTPQETRKQENLQQQMPQQNASHIIRSNLSLNNKTVKDNTIVLSSSVISLNDQQHFNNHSSSSLRRPPTLVKRNGKQFIIEFKERTERRYVQYNDDQTHQKRIFEVTDCIPYRTIKPYMRESQSSLNNDSLHSSLPSIPKTRLESNKLASSNSHRNSSAYIRMSFSTPPLYQSYYQPTKQSTNNSDDYHIQHSQSSSFNYTTINPQKTPNQYSSKPFHIQSSSFRAHTPSSYDHVGNSFETDSINSNYEFREKVHNTDTNQTKRANSSLSYQTIGKYQSSTLQDSFIRSTTPIDSHQDRVWPDINNYVIPAMNNQKQQQLINSDFISTPTIDKQSNQNEFPRGNKKGTTVSFI</sequence>
<feature type="region of interest" description="Disordered" evidence="3">
    <location>
        <begin position="1004"/>
        <end position="1069"/>
    </location>
</feature>
<feature type="compositionally biased region" description="Low complexity" evidence="3">
    <location>
        <begin position="559"/>
        <end position="571"/>
    </location>
</feature>
<feature type="coiled-coil region" evidence="2">
    <location>
        <begin position="661"/>
        <end position="719"/>
    </location>
</feature>
<feature type="compositionally biased region" description="Low complexity" evidence="3">
    <location>
        <begin position="1040"/>
        <end position="1069"/>
    </location>
</feature>
<feature type="coiled-coil region" evidence="2">
    <location>
        <begin position="855"/>
        <end position="903"/>
    </location>
</feature>
<gene>
    <name evidence="5" type="ORF">VCS650_LOCUS28721</name>
</gene>
<evidence type="ECO:0000256" key="1">
    <source>
        <dbReference type="ARBA" id="ARBA00023054"/>
    </source>
</evidence>
<dbReference type="InterPro" id="IPR051825">
    <property type="entry name" value="SRCIN1"/>
</dbReference>
<feature type="compositionally biased region" description="Polar residues" evidence="3">
    <location>
        <begin position="486"/>
        <end position="498"/>
    </location>
</feature>
<keyword evidence="1 2" id="KW-0175">Coiled coil</keyword>
<dbReference type="OrthoDB" id="6022652at2759"/>
<feature type="compositionally biased region" description="Polar residues" evidence="3">
    <location>
        <begin position="1105"/>
        <end position="1118"/>
    </location>
</feature>
<dbReference type="Gene3D" id="1.20.58.1540">
    <property type="entry name" value="Actin interacting protein 3, C-terminal domain"/>
    <property type="match status" value="1"/>
</dbReference>
<feature type="region of interest" description="Disordered" evidence="3">
    <location>
        <begin position="93"/>
        <end position="166"/>
    </location>
</feature>
<reference evidence="5" key="1">
    <citation type="submission" date="2021-02" db="EMBL/GenBank/DDBJ databases">
        <authorList>
            <person name="Nowell W R."/>
        </authorList>
    </citation>
    <scope>NUCLEOTIDE SEQUENCE</scope>
</reference>
<dbReference type="Proteomes" id="UP000663891">
    <property type="component" value="Unassembled WGS sequence"/>
</dbReference>
<dbReference type="GO" id="GO:0005519">
    <property type="term" value="F:cytoskeletal regulatory protein binding"/>
    <property type="evidence" value="ECO:0007669"/>
    <property type="project" value="InterPro"/>
</dbReference>
<dbReference type="InterPro" id="IPR022782">
    <property type="entry name" value="AIP3-like_C"/>
</dbReference>
<name>A0A815AJE5_9BILA</name>
<organism evidence="5 6">
    <name type="scientific">Adineta steineri</name>
    <dbReference type="NCBI Taxonomy" id="433720"/>
    <lineage>
        <taxon>Eukaryota</taxon>
        <taxon>Metazoa</taxon>
        <taxon>Spiralia</taxon>
        <taxon>Gnathifera</taxon>
        <taxon>Rotifera</taxon>
        <taxon>Eurotatoria</taxon>
        <taxon>Bdelloidea</taxon>
        <taxon>Adinetida</taxon>
        <taxon>Adinetidae</taxon>
        <taxon>Adineta</taxon>
    </lineage>
</organism>
<comment type="caution">
    <text evidence="5">The sequence shown here is derived from an EMBL/GenBank/DDBJ whole genome shotgun (WGS) entry which is preliminary data.</text>
</comment>
<dbReference type="InterPro" id="IPR005613">
    <property type="entry name" value="AIP3_C"/>
</dbReference>
<dbReference type="GO" id="GO:0005737">
    <property type="term" value="C:cytoplasm"/>
    <property type="evidence" value="ECO:0007669"/>
    <property type="project" value="TreeGrafter"/>
</dbReference>
<feature type="region of interest" description="Disordered" evidence="3">
    <location>
        <begin position="1368"/>
        <end position="1400"/>
    </location>
</feature>
<evidence type="ECO:0000313" key="6">
    <source>
        <dbReference type="Proteomes" id="UP000663891"/>
    </source>
</evidence>
<dbReference type="PANTHER" id="PTHR22741:SF10">
    <property type="entry name" value="COILED-COIL DOMAIN-CONTAINING PROTEIN CG32809"/>
    <property type="match status" value="1"/>
</dbReference>
<feature type="coiled-coil region" evidence="2">
    <location>
        <begin position="582"/>
        <end position="609"/>
    </location>
</feature>
<accession>A0A815AJE5</accession>
<evidence type="ECO:0000256" key="2">
    <source>
        <dbReference type="SAM" id="Coils"/>
    </source>
</evidence>